<evidence type="ECO:0000313" key="3">
    <source>
        <dbReference type="EMBL" id="ENZ79551.1"/>
    </source>
</evidence>
<feature type="binding site" evidence="2">
    <location>
        <position position="79"/>
    </location>
    <ligand>
        <name>7-chloro-L-tryptophan</name>
        <dbReference type="ChEBI" id="CHEBI:58713"/>
    </ligand>
</feature>
<keyword evidence="4" id="KW-1185">Reference proteome</keyword>
<feature type="binding site" evidence="2">
    <location>
        <position position="341"/>
    </location>
    <ligand>
        <name>FAD</name>
        <dbReference type="ChEBI" id="CHEBI:57692"/>
    </ligand>
</feature>
<feature type="binding site" evidence="2">
    <location>
        <position position="328"/>
    </location>
    <ligand>
        <name>FAD</name>
        <dbReference type="ChEBI" id="CHEBI:57692"/>
    </ligand>
</feature>
<sequence length="498" mass="55248" precursor="true">MNQPPVRKVVIAGGGTAGWMAAAALSRQLGPLLDITLVESEDIGTVGVGESTIPTARTFNALLGIDEAAFMRATQATFKLGILFENWGQVGDRYIHSFGQVGKSTWMGGFHHFWLEARAGGFGGDLGDYCLELRAAEQERFSAGDDPRLNYAYHLDAGLYGQFLRRMAEAAGARRVEGKIASVRQRGADGHVEALVMESGAVVEGDLFIDCTGFRGLLIEQTLKAGYEDWSHWLPTNSALAVQTRSIGPAVPYTRAIAHRAGWRWKIPLQHRVGNGLVYCSDHMSDDEAQAMLAAEIEGETLIPPRLIRYRTGKRRKTWDQNVVALGLASGFVEPLESTSIHMIMIGISRLMQLFPFDGISPAVVERYNRLADDELEKIRDFIILHYKLTERTDSPFWDRVREMEIPDSLAQRIALFRESGHLFQAPGELFQVDSWLQVMLGQRLEPRGHHGMGRLMPPAQLKQALDDLKANIARAVARLPPHQAFLDDYCAPLSKSA</sequence>
<dbReference type="PANTHER" id="PTHR43747">
    <property type="entry name" value="FAD-BINDING PROTEIN"/>
    <property type="match status" value="1"/>
</dbReference>
<dbReference type="SUPFAM" id="SSF51905">
    <property type="entry name" value="FAD/NAD(P)-binding domain"/>
    <property type="match status" value="1"/>
</dbReference>
<proteinExistence type="predicted"/>
<dbReference type="GO" id="GO:0004497">
    <property type="term" value="F:monooxygenase activity"/>
    <property type="evidence" value="ECO:0007669"/>
    <property type="project" value="InterPro"/>
</dbReference>
<dbReference type="FunFam" id="3.50.50.60:FF:000280">
    <property type="entry name" value="Tryptophan halogenase"/>
    <property type="match status" value="1"/>
</dbReference>
<feature type="active site" evidence="1">
    <location>
        <position position="79"/>
    </location>
</feature>
<evidence type="ECO:0000313" key="4">
    <source>
        <dbReference type="Proteomes" id="UP000013063"/>
    </source>
</evidence>
<organism evidence="3 4">
    <name type="scientific">Caulobacter vibrioides OR37</name>
    <dbReference type="NCBI Taxonomy" id="1292034"/>
    <lineage>
        <taxon>Bacteria</taxon>
        <taxon>Pseudomonadati</taxon>
        <taxon>Pseudomonadota</taxon>
        <taxon>Alphaproteobacteria</taxon>
        <taxon>Caulobacterales</taxon>
        <taxon>Caulobacteraceae</taxon>
        <taxon>Caulobacter</taxon>
    </lineage>
</organism>
<gene>
    <name evidence="3" type="ORF">OR37_03974</name>
</gene>
<dbReference type="PIRSF" id="PIRSF011396">
    <property type="entry name" value="Trp_halogenase"/>
    <property type="match status" value="1"/>
</dbReference>
<dbReference type="InterPro" id="IPR006905">
    <property type="entry name" value="Flavin_halogenase"/>
</dbReference>
<dbReference type="eggNOG" id="COG0446">
    <property type="taxonomic scope" value="Bacteria"/>
</dbReference>
<dbReference type="InterPro" id="IPR050816">
    <property type="entry name" value="Flavin-dep_Halogenase_NPB"/>
</dbReference>
<dbReference type="STRING" id="1292034.OR37_03974"/>
<keyword evidence="2" id="KW-0547">Nucleotide-binding</keyword>
<feature type="binding site" evidence="2">
    <location>
        <begin position="14"/>
        <end position="17"/>
    </location>
    <ligand>
        <name>FAD</name>
        <dbReference type="ChEBI" id="CHEBI:57692"/>
    </ligand>
</feature>
<keyword evidence="2" id="KW-0285">Flavoprotein</keyword>
<feature type="binding site" evidence="2">
    <location>
        <position position="337"/>
    </location>
    <ligand>
        <name>FAD</name>
        <dbReference type="ChEBI" id="CHEBI:57692"/>
    </ligand>
</feature>
<dbReference type="Proteomes" id="UP000013063">
    <property type="component" value="Unassembled WGS sequence"/>
</dbReference>
<comment type="caution">
    <text evidence="3">The sequence shown here is derived from an EMBL/GenBank/DDBJ whole genome shotgun (WGS) entry which is preliminary data.</text>
</comment>
<evidence type="ECO:0000256" key="1">
    <source>
        <dbReference type="PIRSR" id="PIRSR011396-1"/>
    </source>
</evidence>
<evidence type="ECO:0008006" key="5">
    <source>
        <dbReference type="Google" id="ProtNLM"/>
    </source>
</evidence>
<dbReference type="InterPro" id="IPR036188">
    <property type="entry name" value="FAD/NAD-bd_sf"/>
</dbReference>
<protein>
    <recommendedName>
        <fullName evidence="5">Tryptophan halogenase</fullName>
    </recommendedName>
</protein>
<evidence type="ECO:0000256" key="2">
    <source>
        <dbReference type="PIRSR" id="PIRSR011396-2"/>
    </source>
</evidence>
<dbReference type="RefSeq" id="WP_004624353.1">
    <property type="nucleotide sequence ID" value="NZ_APMP01000040.1"/>
</dbReference>
<reference evidence="3 4" key="1">
    <citation type="journal article" date="2013" name="Genome Announc.">
        <title>Draft Genome Sequence for Caulobacter sp. Strain OR37, a Bacterium Tolerant to Heavy Metals.</title>
        <authorList>
            <person name="Utturkar S.M."/>
            <person name="Bollmann A."/>
            <person name="Brzoska R.M."/>
            <person name="Klingeman D.M."/>
            <person name="Epstein S.E."/>
            <person name="Palumbo A.V."/>
            <person name="Brown S.D."/>
        </authorList>
    </citation>
    <scope>NUCLEOTIDE SEQUENCE [LARGE SCALE GENOMIC DNA]</scope>
    <source>
        <strain evidence="3 4">OR37</strain>
    </source>
</reference>
<dbReference type="GO" id="GO:0000166">
    <property type="term" value="F:nucleotide binding"/>
    <property type="evidence" value="ECO:0007669"/>
    <property type="project" value="UniProtKB-KW"/>
</dbReference>
<dbReference type="PATRIC" id="fig|1292034.3.peg.3941"/>
<dbReference type="InterPro" id="IPR033856">
    <property type="entry name" value="Trp_halogen"/>
</dbReference>
<accession>R0CSL5</accession>
<keyword evidence="2" id="KW-0274">FAD</keyword>
<dbReference type="OrthoDB" id="5695497at2"/>
<dbReference type="PANTHER" id="PTHR43747:SF4">
    <property type="entry name" value="FLAVIN-DEPENDENT TRYPTOPHAN HALOGENASE"/>
    <property type="match status" value="1"/>
</dbReference>
<dbReference type="AlphaFoldDB" id="R0CSL5"/>
<dbReference type="Gene3D" id="3.50.50.60">
    <property type="entry name" value="FAD/NAD(P)-binding domain"/>
    <property type="match status" value="1"/>
</dbReference>
<dbReference type="EMBL" id="APMP01000040">
    <property type="protein sequence ID" value="ENZ79551.1"/>
    <property type="molecule type" value="Genomic_DNA"/>
</dbReference>
<dbReference type="Pfam" id="PF04820">
    <property type="entry name" value="Trp_halogenase"/>
    <property type="match status" value="1"/>
</dbReference>
<name>R0CSL5_CAUVI</name>